<feature type="transmembrane region" description="Helical" evidence="10">
    <location>
        <begin position="507"/>
        <end position="524"/>
    </location>
</feature>
<proteinExistence type="inferred from homology"/>
<comment type="subcellular location">
    <subcellularLocation>
        <location evidence="1">Membrane</location>
        <topology evidence="1">Multi-pass membrane protein</topology>
    </subcellularLocation>
</comment>
<evidence type="ECO:0000256" key="2">
    <source>
        <dbReference type="ARBA" id="ARBA00005928"/>
    </source>
</evidence>
<evidence type="ECO:0000256" key="9">
    <source>
        <dbReference type="ARBA" id="ARBA00052530"/>
    </source>
</evidence>
<keyword evidence="3 10" id="KW-0444">Lipid biosynthesis</keyword>
<evidence type="ECO:0000256" key="7">
    <source>
        <dbReference type="ARBA" id="ARBA00023098"/>
    </source>
</evidence>
<keyword evidence="6 10" id="KW-1133">Transmembrane helix</keyword>
<evidence type="ECO:0000256" key="10">
    <source>
        <dbReference type="RuleBase" id="RU363097"/>
    </source>
</evidence>
<dbReference type="Pfam" id="PF03015">
    <property type="entry name" value="Sterile"/>
    <property type="match status" value="1"/>
</dbReference>
<feature type="transmembrane region" description="Helical" evidence="10">
    <location>
        <begin position="395"/>
        <end position="418"/>
    </location>
</feature>
<dbReference type="InterPro" id="IPR026055">
    <property type="entry name" value="FAR"/>
</dbReference>
<keyword evidence="10" id="KW-0560">Oxidoreductase</keyword>
<dbReference type="GeneID" id="118280547"/>
<dbReference type="GO" id="GO:0035336">
    <property type="term" value="P:long-chain fatty-acyl-CoA metabolic process"/>
    <property type="evidence" value="ECO:0007669"/>
    <property type="project" value="TreeGrafter"/>
</dbReference>
<feature type="transmembrane region" description="Helical" evidence="10">
    <location>
        <begin position="530"/>
        <end position="547"/>
    </location>
</feature>
<dbReference type="GO" id="GO:0080019">
    <property type="term" value="F:alcohol-forming very long-chain fatty acyl-CoA reductase activity"/>
    <property type="evidence" value="ECO:0007669"/>
    <property type="project" value="InterPro"/>
</dbReference>
<keyword evidence="7 10" id="KW-0443">Lipid metabolism</keyword>
<evidence type="ECO:0000256" key="6">
    <source>
        <dbReference type="ARBA" id="ARBA00022989"/>
    </source>
</evidence>
<dbReference type="PANTHER" id="PTHR11011:SF60">
    <property type="entry name" value="FATTY ACYL-COA REDUCTASE-RELATED"/>
    <property type="match status" value="1"/>
</dbReference>
<evidence type="ECO:0000313" key="13">
    <source>
        <dbReference type="Proteomes" id="UP000829999"/>
    </source>
</evidence>
<dbReference type="AlphaFoldDB" id="A0A9R0F0I5"/>
<evidence type="ECO:0000256" key="1">
    <source>
        <dbReference type="ARBA" id="ARBA00004141"/>
    </source>
</evidence>
<keyword evidence="8 10" id="KW-0472">Membrane</keyword>
<name>A0A9R0F0I5_SPOFR</name>
<keyword evidence="4 10" id="KW-0812">Transmembrane</keyword>
<evidence type="ECO:0000256" key="4">
    <source>
        <dbReference type="ARBA" id="ARBA00022692"/>
    </source>
</evidence>
<feature type="domain" description="Thioester reductase (TE)" evidence="12">
    <location>
        <begin position="52"/>
        <end position="327"/>
    </location>
</feature>
<dbReference type="EC" id="1.2.1.84" evidence="10"/>
<feature type="domain" description="Fatty acyl-CoA reductase C-terminal" evidence="11">
    <location>
        <begin position="402"/>
        <end position="494"/>
    </location>
</feature>
<comment type="similarity">
    <text evidence="2 10">Belongs to the fatty acyl-CoA reductase family.</text>
</comment>
<dbReference type="GO" id="GO:0102965">
    <property type="term" value="F:alcohol-forming long-chain fatty acyl-CoA reductase activity"/>
    <property type="evidence" value="ECO:0007669"/>
    <property type="project" value="UniProtKB-EC"/>
</dbReference>
<dbReference type="CDD" id="cd05236">
    <property type="entry name" value="FAR-N_SDR_e"/>
    <property type="match status" value="1"/>
</dbReference>
<dbReference type="FunFam" id="3.40.50.720:FF:000143">
    <property type="entry name" value="Fatty acyl-CoA reductase"/>
    <property type="match status" value="1"/>
</dbReference>
<keyword evidence="13" id="KW-1185">Reference proteome</keyword>
<reference evidence="14" key="1">
    <citation type="submission" date="2025-08" db="UniProtKB">
        <authorList>
            <consortium name="RefSeq"/>
        </authorList>
    </citation>
    <scope>IDENTIFICATION</scope>
    <source>
        <tissue evidence="14">Whole larval tissue</tissue>
    </source>
</reference>
<dbReference type="PANTHER" id="PTHR11011">
    <property type="entry name" value="MALE STERILITY PROTEIN 2-RELATED"/>
    <property type="match status" value="1"/>
</dbReference>
<dbReference type="InterPro" id="IPR013120">
    <property type="entry name" value="FAR_NAD-bd"/>
</dbReference>
<evidence type="ECO:0000313" key="14">
    <source>
        <dbReference type="RefSeq" id="XP_050558139.1"/>
    </source>
</evidence>
<organism evidence="13 14">
    <name type="scientific">Spodoptera frugiperda</name>
    <name type="common">Fall armyworm</name>
    <dbReference type="NCBI Taxonomy" id="7108"/>
    <lineage>
        <taxon>Eukaryota</taxon>
        <taxon>Metazoa</taxon>
        <taxon>Ecdysozoa</taxon>
        <taxon>Arthropoda</taxon>
        <taxon>Hexapoda</taxon>
        <taxon>Insecta</taxon>
        <taxon>Pterygota</taxon>
        <taxon>Neoptera</taxon>
        <taxon>Endopterygota</taxon>
        <taxon>Lepidoptera</taxon>
        <taxon>Glossata</taxon>
        <taxon>Ditrysia</taxon>
        <taxon>Noctuoidea</taxon>
        <taxon>Noctuidae</taxon>
        <taxon>Amphipyrinae</taxon>
        <taxon>Spodoptera</taxon>
    </lineage>
</organism>
<keyword evidence="5 10" id="KW-0521">NADP</keyword>
<evidence type="ECO:0000256" key="5">
    <source>
        <dbReference type="ARBA" id="ARBA00022857"/>
    </source>
</evidence>
<protein>
    <recommendedName>
        <fullName evidence="10">Fatty acyl-CoA reductase</fullName>
        <ecNumber evidence="10">1.2.1.84</ecNumber>
    </recommendedName>
</protein>
<evidence type="ECO:0000259" key="12">
    <source>
        <dbReference type="Pfam" id="PF07993"/>
    </source>
</evidence>
<dbReference type="Proteomes" id="UP000829999">
    <property type="component" value="Chromosome 21"/>
</dbReference>
<dbReference type="SUPFAM" id="SSF51735">
    <property type="entry name" value="NAD(P)-binding Rossmann-fold domains"/>
    <property type="match status" value="1"/>
</dbReference>
<dbReference type="OrthoDB" id="429813at2759"/>
<comment type="catalytic activity">
    <reaction evidence="9 10">
        <text>a long-chain fatty acyl-CoA + 2 NADPH + 2 H(+) = a long-chain primary fatty alcohol + 2 NADP(+) + CoA</text>
        <dbReference type="Rhea" id="RHEA:52716"/>
        <dbReference type="ChEBI" id="CHEBI:15378"/>
        <dbReference type="ChEBI" id="CHEBI:57287"/>
        <dbReference type="ChEBI" id="CHEBI:57783"/>
        <dbReference type="ChEBI" id="CHEBI:58349"/>
        <dbReference type="ChEBI" id="CHEBI:77396"/>
        <dbReference type="ChEBI" id="CHEBI:83139"/>
        <dbReference type="EC" id="1.2.1.84"/>
    </reaction>
</comment>
<dbReference type="InterPro" id="IPR033640">
    <property type="entry name" value="FAR_C"/>
</dbReference>
<dbReference type="CDD" id="cd09071">
    <property type="entry name" value="FAR_C"/>
    <property type="match status" value="1"/>
</dbReference>
<dbReference type="RefSeq" id="XP_050558139.1">
    <property type="nucleotide sequence ID" value="XM_050702182.1"/>
</dbReference>
<gene>
    <name evidence="14" type="primary">LOC118280547</name>
</gene>
<dbReference type="Gene3D" id="3.40.50.720">
    <property type="entry name" value="NAD(P)-binding Rossmann-like Domain"/>
    <property type="match status" value="1"/>
</dbReference>
<dbReference type="GO" id="GO:0016020">
    <property type="term" value="C:membrane"/>
    <property type="evidence" value="ECO:0007669"/>
    <property type="project" value="UniProtKB-SubCell"/>
</dbReference>
<dbReference type="InterPro" id="IPR036291">
    <property type="entry name" value="NAD(P)-bd_dom_sf"/>
</dbReference>
<evidence type="ECO:0000256" key="8">
    <source>
        <dbReference type="ARBA" id="ARBA00023136"/>
    </source>
</evidence>
<accession>A0A9R0F0I5</accession>
<comment type="function">
    <text evidence="10">Catalyzes the reduction of fatty acyl-CoA to fatty alcohols.</text>
</comment>
<dbReference type="GO" id="GO:0005777">
    <property type="term" value="C:peroxisome"/>
    <property type="evidence" value="ECO:0007669"/>
    <property type="project" value="TreeGrafter"/>
</dbReference>
<evidence type="ECO:0000256" key="3">
    <source>
        <dbReference type="ARBA" id="ARBA00022516"/>
    </source>
</evidence>
<sequence length="548" mass="62324">MRSPTNMGETEALDPAQELELNFLARQKPMHEATARGNSAIQQFYNGQNVFVTGGTGFLGKQLIEKMFRATNVSKVFVLLRPKKGKAVELRINELLQDPVFDWVKEHKPKALNKIVPIAGDVAEMRLGISDKDWKMLAEEINIIFHMAATTRFDETLRVATMINVRGAREALILGKACKQLKSYVHVSTAYSYACDNLIDTEVLEDFYKSPIDPDTLIKMTETVDETRLNSITPSLIKNWPNTYSFGKAVAEETVKNMCEGLPLCVVRPAIVICAMKEPMPGWLDMSNVYGASGIVLGPGIGLMHSFMARDDVHIGLVPVDYVNNAILAAAWETAKRVAAGQTAPKIYSVTASTRNPTRWDNLVNINTSEVRTNYPTPAAIGWSFVWQTQYPLVFLIYSWFLHFIPGHVVDGICALLGKERRFLKIYQKMYNMCSALSYFTTNNWRFVDDNTAALYNSLSTIDKEIFDFDVCKINWREYMYIWCIGLRKYIIKDGLKNTVYARRKQFVFKILTCMFMPLYVYALYKVFSFFVLTLFSFLGYILHALGF</sequence>
<evidence type="ECO:0000259" key="11">
    <source>
        <dbReference type="Pfam" id="PF03015"/>
    </source>
</evidence>
<dbReference type="Pfam" id="PF07993">
    <property type="entry name" value="NAD_binding_4"/>
    <property type="match status" value="1"/>
</dbReference>